<evidence type="ECO:0000313" key="4">
    <source>
        <dbReference type="Proteomes" id="UP000253940"/>
    </source>
</evidence>
<dbReference type="SUPFAM" id="SSF51306">
    <property type="entry name" value="LexA/Signal peptidase"/>
    <property type="match status" value="1"/>
</dbReference>
<dbReference type="AlphaFoldDB" id="A0A345P2Z6"/>
<dbReference type="InterPro" id="IPR039418">
    <property type="entry name" value="LexA-like"/>
</dbReference>
<feature type="domain" description="Peptidase S24/S26A/S26B/S26C" evidence="2">
    <location>
        <begin position="72"/>
        <end position="192"/>
    </location>
</feature>
<dbReference type="EMBL" id="CP031222">
    <property type="protein sequence ID" value="AXI01655.1"/>
    <property type="molecule type" value="Genomic_DNA"/>
</dbReference>
<dbReference type="Gene3D" id="2.10.109.10">
    <property type="entry name" value="Umud Fragment, subunit A"/>
    <property type="match status" value="1"/>
</dbReference>
<dbReference type="Proteomes" id="UP000253940">
    <property type="component" value="Chromosome"/>
</dbReference>
<dbReference type="KEGG" id="mbah:HYN46_01345"/>
<dbReference type="OrthoDB" id="9787787at2"/>
<feature type="compositionally biased region" description="Basic and acidic residues" evidence="1">
    <location>
        <begin position="1"/>
        <end position="15"/>
    </location>
</feature>
<dbReference type="InterPro" id="IPR015927">
    <property type="entry name" value="Peptidase_S24_S26A/B/C"/>
</dbReference>
<evidence type="ECO:0000256" key="1">
    <source>
        <dbReference type="SAM" id="MobiDB-lite"/>
    </source>
</evidence>
<protein>
    <submittedName>
        <fullName evidence="3">DNA polymerase V</fullName>
    </submittedName>
</protein>
<dbReference type="RefSeq" id="WP_114897765.1">
    <property type="nucleotide sequence ID" value="NZ_CP031222.1"/>
</dbReference>
<feature type="region of interest" description="Disordered" evidence="1">
    <location>
        <begin position="1"/>
        <end position="22"/>
    </location>
</feature>
<name>A0A345P2Z6_9GAMM</name>
<dbReference type="NCBIfam" id="NF007621">
    <property type="entry name" value="PRK10276.1"/>
    <property type="match status" value="1"/>
</dbReference>
<gene>
    <name evidence="3" type="ORF">HYN46_01345</name>
</gene>
<organism evidence="3 4">
    <name type="scientific">Aquirhabdus parva</name>
    <dbReference type="NCBI Taxonomy" id="2283318"/>
    <lineage>
        <taxon>Bacteria</taxon>
        <taxon>Pseudomonadati</taxon>
        <taxon>Pseudomonadota</taxon>
        <taxon>Gammaproteobacteria</taxon>
        <taxon>Moraxellales</taxon>
        <taxon>Moraxellaceae</taxon>
        <taxon>Aquirhabdus</taxon>
    </lineage>
</organism>
<keyword evidence="4" id="KW-1185">Reference proteome</keyword>
<dbReference type="Pfam" id="PF00717">
    <property type="entry name" value="Peptidase_S24"/>
    <property type="match status" value="1"/>
</dbReference>
<dbReference type="CDD" id="cd06529">
    <property type="entry name" value="S24_LexA-like"/>
    <property type="match status" value="1"/>
</dbReference>
<reference evidence="3 4" key="1">
    <citation type="submission" date="2018-07" db="EMBL/GenBank/DDBJ databases">
        <title>Genome sequencing of Moraxellaceae gen. HYN0046.</title>
        <authorList>
            <person name="Kim M."/>
            <person name="Yi H."/>
        </authorList>
    </citation>
    <scope>NUCLEOTIDE SEQUENCE [LARGE SCALE GENOMIC DNA]</scope>
    <source>
        <strain evidence="3 4">HYN0046</strain>
    </source>
</reference>
<proteinExistence type="predicted"/>
<accession>A0A345P2Z6</accession>
<sequence length="202" mass="22597">MSEQSKKRGGRRDGAGPKFKYNEPTVTMRIPQSRVEYLKAWLHSQSPDLRNDSSNNIKIQTITINPKALEIPLMLDYVAAGFPAPVAEAIDRGIDFNKELIRNRASTFVVTVNSLSMLNIGIDIGDKLVVDRSIEPKQGHVVLAVINTEFTVKTLMIEGIGDKKIIWLRAENPDFASIFPMDGDDFLVWGVVTNVLKDMLKK</sequence>
<evidence type="ECO:0000313" key="3">
    <source>
        <dbReference type="EMBL" id="AXI01655.1"/>
    </source>
</evidence>
<dbReference type="PANTHER" id="PTHR33516:SF2">
    <property type="entry name" value="LEXA REPRESSOR-RELATED"/>
    <property type="match status" value="1"/>
</dbReference>
<dbReference type="PANTHER" id="PTHR33516">
    <property type="entry name" value="LEXA REPRESSOR"/>
    <property type="match status" value="1"/>
</dbReference>
<dbReference type="InterPro" id="IPR036286">
    <property type="entry name" value="LexA/Signal_pep-like_sf"/>
</dbReference>
<evidence type="ECO:0000259" key="2">
    <source>
        <dbReference type="Pfam" id="PF00717"/>
    </source>
</evidence>
<dbReference type="InterPro" id="IPR050077">
    <property type="entry name" value="LexA_repressor"/>
</dbReference>